<dbReference type="EMBL" id="JARK01001399">
    <property type="protein sequence ID" value="EYC08975.1"/>
    <property type="molecule type" value="Genomic_DNA"/>
</dbReference>
<evidence type="ECO:0000313" key="1">
    <source>
        <dbReference type="EMBL" id="EYC08975.1"/>
    </source>
</evidence>
<dbReference type="OrthoDB" id="5870604at2759"/>
<gene>
    <name evidence="1" type="primary">Acey_s0063.g3462</name>
    <name evidence="1" type="ORF">Y032_0063g3462</name>
</gene>
<dbReference type="Proteomes" id="UP000024635">
    <property type="component" value="Unassembled WGS sequence"/>
</dbReference>
<comment type="caution">
    <text evidence="1">The sequence shown here is derived from an EMBL/GenBank/DDBJ whole genome shotgun (WGS) entry which is preliminary data.</text>
</comment>
<dbReference type="AlphaFoldDB" id="A0A016U1K6"/>
<organism evidence="1 2">
    <name type="scientific">Ancylostoma ceylanicum</name>
    <dbReference type="NCBI Taxonomy" id="53326"/>
    <lineage>
        <taxon>Eukaryota</taxon>
        <taxon>Metazoa</taxon>
        <taxon>Ecdysozoa</taxon>
        <taxon>Nematoda</taxon>
        <taxon>Chromadorea</taxon>
        <taxon>Rhabditida</taxon>
        <taxon>Rhabditina</taxon>
        <taxon>Rhabditomorpha</taxon>
        <taxon>Strongyloidea</taxon>
        <taxon>Ancylostomatidae</taxon>
        <taxon>Ancylostomatinae</taxon>
        <taxon>Ancylostoma</taxon>
    </lineage>
</organism>
<accession>A0A016U1K6</accession>
<name>A0A016U1K6_9BILA</name>
<keyword evidence="2" id="KW-1185">Reference proteome</keyword>
<reference evidence="2" key="1">
    <citation type="journal article" date="2015" name="Nat. Genet.">
        <title>The genome and transcriptome of the zoonotic hookworm Ancylostoma ceylanicum identify infection-specific gene families.</title>
        <authorList>
            <person name="Schwarz E.M."/>
            <person name="Hu Y."/>
            <person name="Antoshechkin I."/>
            <person name="Miller M.M."/>
            <person name="Sternberg P.W."/>
            <person name="Aroian R.V."/>
        </authorList>
    </citation>
    <scope>NUCLEOTIDE SEQUENCE</scope>
    <source>
        <strain evidence="2">HY135</strain>
    </source>
</reference>
<sequence>MKVISPLCSNYYHSLSPLHIKDKVDKVVGVDQSRHEGCATHSTSSGIVEALNAYVPYTPAIQRVSDLVPLEEGIDPEYPAQRIVISNFVRNGCHVKRWLYEDSYPVDGPRPTFRGLMETGRQRKQLRFTL</sequence>
<evidence type="ECO:0000313" key="2">
    <source>
        <dbReference type="Proteomes" id="UP000024635"/>
    </source>
</evidence>
<proteinExistence type="predicted"/>
<protein>
    <submittedName>
        <fullName evidence="1">Uncharacterized protein</fullName>
    </submittedName>
</protein>